<name>A0A9P7V973_9ASCO</name>
<dbReference type="GeneID" id="66114162"/>
<dbReference type="RefSeq" id="XP_043048918.1">
    <property type="nucleotide sequence ID" value="XM_043191611.1"/>
</dbReference>
<feature type="signal peptide" evidence="2">
    <location>
        <begin position="1"/>
        <end position="20"/>
    </location>
</feature>
<feature type="chain" id="PRO_5040270366" evidence="2">
    <location>
        <begin position="21"/>
        <end position="342"/>
    </location>
</feature>
<dbReference type="EMBL" id="JAHMUF010000012">
    <property type="protein sequence ID" value="KAG7193370.1"/>
    <property type="molecule type" value="Genomic_DNA"/>
</dbReference>
<evidence type="ECO:0000256" key="2">
    <source>
        <dbReference type="SAM" id="SignalP"/>
    </source>
</evidence>
<protein>
    <submittedName>
        <fullName evidence="3">Uncharacterized protein</fullName>
    </submittedName>
</protein>
<dbReference type="AlphaFoldDB" id="A0A9P7V973"/>
<organism evidence="3 4">
    <name type="scientific">Scheffersomyces spartinae</name>
    <dbReference type="NCBI Taxonomy" id="45513"/>
    <lineage>
        <taxon>Eukaryota</taxon>
        <taxon>Fungi</taxon>
        <taxon>Dikarya</taxon>
        <taxon>Ascomycota</taxon>
        <taxon>Saccharomycotina</taxon>
        <taxon>Pichiomycetes</taxon>
        <taxon>Debaryomycetaceae</taxon>
        <taxon>Scheffersomyces</taxon>
    </lineage>
</organism>
<evidence type="ECO:0000313" key="3">
    <source>
        <dbReference type="EMBL" id="KAG7193370.1"/>
    </source>
</evidence>
<keyword evidence="2" id="KW-0732">Signal</keyword>
<evidence type="ECO:0000256" key="1">
    <source>
        <dbReference type="SAM" id="MobiDB-lite"/>
    </source>
</evidence>
<reference evidence="3" key="1">
    <citation type="submission" date="2021-03" db="EMBL/GenBank/DDBJ databases">
        <authorList>
            <person name="Palmer J.M."/>
        </authorList>
    </citation>
    <scope>NUCLEOTIDE SEQUENCE</scope>
    <source>
        <strain evidence="3">ARV_011</strain>
    </source>
</reference>
<keyword evidence="4" id="KW-1185">Reference proteome</keyword>
<comment type="caution">
    <text evidence="3">The sequence shown here is derived from an EMBL/GenBank/DDBJ whole genome shotgun (WGS) entry which is preliminary data.</text>
</comment>
<sequence>MNGKSIKCFLLWMLVTPTLGIVLGGLDQQTVVTGVAEGPTTSTSSENNDTTSPSPSPKSTKQENTTPNDTPSTTSVQTFSPISTLVASPGTSLQLVTTTILISTVIASAHVYTLTNAVGSQSTSTAATSTLTQTIAQVTVVTQTYTVSSVAVVWYTPTVTANRLTSLTNPTAQAVTTYNTQGFAGTQTVWVNTNIINNSNLPSSKGGNGDGTTTITTDNTAIVGGISTFVTTIGGNSGLTLTTSLLNNKSNRGGTATLVYYTTSGGSVFLVTSMVTGQAKSVTLVTLISGSSTIVTTQPQASANLAMRAIANPLVGFEKDLSFQKTLLSVTFISLFAAFNIL</sequence>
<proteinExistence type="predicted"/>
<gene>
    <name evidence="3" type="ORF">KQ657_000788</name>
</gene>
<accession>A0A9P7V973</accession>
<evidence type="ECO:0000313" key="4">
    <source>
        <dbReference type="Proteomes" id="UP000790833"/>
    </source>
</evidence>
<dbReference type="Proteomes" id="UP000790833">
    <property type="component" value="Unassembled WGS sequence"/>
</dbReference>
<feature type="region of interest" description="Disordered" evidence="1">
    <location>
        <begin position="36"/>
        <end position="76"/>
    </location>
</feature>
<feature type="compositionally biased region" description="Low complexity" evidence="1">
    <location>
        <begin position="39"/>
        <end position="75"/>
    </location>
</feature>